<keyword evidence="2" id="KW-1185">Reference proteome</keyword>
<accession>A0ACC1NT47</accession>
<dbReference type="EMBL" id="JANJQO010000073">
    <property type="protein sequence ID" value="KAJ2982490.1"/>
    <property type="molecule type" value="Genomic_DNA"/>
</dbReference>
<evidence type="ECO:0000313" key="1">
    <source>
        <dbReference type="EMBL" id="KAJ2982490.1"/>
    </source>
</evidence>
<protein>
    <submittedName>
        <fullName evidence="1">Uncharacterized protein</fullName>
    </submittedName>
</protein>
<organism evidence="1 2">
    <name type="scientific">Zarea fungicola</name>
    <dbReference type="NCBI Taxonomy" id="93591"/>
    <lineage>
        <taxon>Eukaryota</taxon>
        <taxon>Fungi</taxon>
        <taxon>Dikarya</taxon>
        <taxon>Ascomycota</taxon>
        <taxon>Pezizomycotina</taxon>
        <taxon>Sordariomycetes</taxon>
        <taxon>Hypocreomycetidae</taxon>
        <taxon>Hypocreales</taxon>
        <taxon>Cordycipitaceae</taxon>
        <taxon>Zarea</taxon>
    </lineage>
</organism>
<dbReference type="Proteomes" id="UP001143910">
    <property type="component" value="Unassembled WGS sequence"/>
</dbReference>
<proteinExistence type="predicted"/>
<sequence>MQIRAAPDALGAIHQAAEAIGVAFWPVNKRIHDNPELAFHEFIAHKALTAFMESQPGWKVRRSVYGMETAWIAEFDSGHPGAAVSFNVEYDSLPGIGHACGHNLIATASVVGAVAAAQVMAAKQLPGKIVVFGTPAEENGGGKIRLLDAGAYKDYNVDLSLISHPGITPTSARLGTTAISSFRVEYFGVAAHAAANPWLGVNALDALVQGYNNFSMLRQQTMPGEIIQGHITHGGDASNIIHKYAAGNFTVRADSGRSPQAPSSK</sequence>
<comment type="caution">
    <text evidence="1">The sequence shown here is derived from an EMBL/GenBank/DDBJ whole genome shotgun (WGS) entry which is preliminary data.</text>
</comment>
<reference evidence="1" key="1">
    <citation type="submission" date="2022-08" db="EMBL/GenBank/DDBJ databases">
        <title>Genome Sequence of Lecanicillium fungicola.</title>
        <authorList>
            <person name="Buettner E."/>
        </authorList>
    </citation>
    <scope>NUCLEOTIDE SEQUENCE</scope>
    <source>
        <strain evidence="1">Babe33</strain>
    </source>
</reference>
<gene>
    <name evidence="1" type="ORF">NQ176_g1343</name>
</gene>
<evidence type="ECO:0000313" key="2">
    <source>
        <dbReference type="Proteomes" id="UP001143910"/>
    </source>
</evidence>
<name>A0ACC1NT47_9HYPO</name>